<evidence type="ECO:0000256" key="1">
    <source>
        <dbReference type="SAM" id="SignalP"/>
    </source>
</evidence>
<feature type="signal peptide" evidence="1">
    <location>
        <begin position="1"/>
        <end position="23"/>
    </location>
</feature>
<reference evidence="2" key="1">
    <citation type="journal article" date="2017" name="Parasit. Vectors">
        <title>Sialotranscriptomics of Rhipicephalus zambeziensis reveals intricate expression profiles of secretory proteins and suggests tight temporal transcriptional regulation during blood-feeding.</title>
        <authorList>
            <person name="de Castro M.H."/>
            <person name="de Klerk D."/>
            <person name="Pienaar R."/>
            <person name="Rees D.J.G."/>
            <person name="Mans B.J."/>
        </authorList>
    </citation>
    <scope>NUCLEOTIDE SEQUENCE</scope>
    <source>
        <tissue evidence="2">Salivary glands</tissue>
    </source>
</reference>
<proteinExistence type="predicted"/>
<organism evidence="2">
    <name type="scientific">Rhipicephalus zambeziensis</name>
    <dbReference type="NCBI Taxonomy" id="60191"/>
    <lineage>
        <taxon>Eukaryota</taxon>
        <taxon>Metazoa</taxon>
        <taxon>Ecdysozoa</taxon>
        <taxon>Arthropoda</taxon>
        <taxon>Chelicerata</taxon>
        <taxon>Arachnida</taxon>
        <taxon>Acari</taxon>
        <taxon>Parasitiformes</taxon>
        <taxon>Ixodida</taxon>
        <taxon>Ixodoidea</taxon>
        <taxon>Ixodidae</taxon>
        <taxon>Rhipicephalinae</taxon>
        <taxon>Rhipicephalus</taxon>
        <taxon>Rhipicephalus</taxon>
    </lineage>
</organism>
<keyword evidence="1" id="KW-0732">Signal</keyword>
<feature type="chain" id="PRO_5012397964" evidence="1">
    <location>
        <begin position="24"/>
        <end position="210"/>
    </location>
</feature>
<sequence length="210" mass="24660">MNHQHTHLFMLCIWILIYGGCHANIHNASLKANQSDKEKYVKMLLINPHPLIISRGIYERHDYPLCVQSRLKRILEVGFNHNLSYYERGYKKHTRGRRWFCNTYYHVHHVGTVLLFRASAFTESHQVDPRVSGTYIVRHASEICFVAAKHTPRGNAACLLWRLSRARRHERITCREAFNIYCSNYVGHQVVYTRETCATRSPVRRPNAVE</sequence>
<dbReference type="EMBL" id="GFPF01003834">
    <property type="protein sequence ID" value="MAA14980.1"/>
    <property type="molecule type" value="Transcribed_RNA"/>
</dbReference>
<protein>
    <submittedName>
        <fullName evidence="2">Lipocalin</fullName>
    </submittedName>
</protein>
<name>A0A224YME6_9ACAR</name>
<accession>A0A224YME6</accession>
<dbReference type="Gene3D" id="2.40.128.20">
    <property type="match status" value="1"/>
</dbReference>
<dbReference type="InterPro" id="IPR012674">
    <property type="entry name" value="Calycin"/>
</dbReference>
<evidence type="ECO:0000313" key="2">
    <source>
        <dbReference type="EMBL" id="MAA14980.1"/>
    </source>
</evidence>
<dbReference type="AlphaFoldDB" id="A0A224YME6"/>